<evidence type="ECO:0000313" key="8">
    <source>
        <dbReference type="Proteomes" id="UP000608530"/>
    </source>
</evidence>
<dbReference type="GO" id="GO:0005506">
    <property type="term" value="F:iron ion binding"/>
    <property type="evidence" value="ECO:0007669"/>
    <property type="project" value="InterPro"/>
</dbReference>
<evidence type="ECO:0000256" key="1">
    <source>
        <dbReference type="ARBA" id="ARBA00004496"/>
    </source>
</evidence>
<dbReference type="AlphaFoldDB" id="A0A934USX5"/>
<dbReference type="Proteomes" id="UP000608530">
    <property type="component" value="Unassembled WGS sequence"/>
</dbReference>
<dbReference type="SUPFAM" id="SSF81296">
    <property type="entry name" value="E set domains"/>
    <property type="match status" value="1"/>
</dbReference>
<dbReference type="PANTHER" id="PTHR48098:SF3">
    <property type="entry name" value="IRON(III) ENTEROBACTIN ESTERASE"/>
    <property type="match status" value="1"/>
</dbReference>
<dbReference type="GO" id="GO:0006826">
    <property type="term" value="P:iron ion transport"/>
    <property type="evidence" value="ECO:0007669"/>
    <property type="project" value="InterPro"/>
</dbReference>
<comment type="similarity">
    <text evidence="4">Belongs to the Fes family.</text>
</comment>
<accession>A0A934USX5</accession>
<reference evidence="7" key="1">
    <citation type="submission" date="2020-12" db="EMBL/GenBank/DDBJ databases">
        <title>Leucobacter sp. CAS1, isolated from Chromium sludge.</title>
        <authorList>
            <person name="Xu Z."/>
        </authorList>
    </citation>
    <scope>NUCLEOTIDE SEQUENCE</scope>
    <source>
        <strain evidence="7">CSA1</strain>
    </source>
</reference>
<dbReference type="Pfam" id="PF00756">
    <property type="entry name" value="Esterase"/>
    <property type="match status" value="1"/>
</dbReference>
<evidence type="ECO:0000313" key="7">
    <source>
        <dbReference type="EMBL" id="MBK0417769.1"/>
    </source>
</evidence>
<dbReference type="SUPFAM" id="SSF53474">
    <property type="entry name" value="alpha/beta-Hydrolases"/>
    <property type="match status" value="1"/>
</dbReference>
<gene>
    <name evidence="7" type="ORF">JD276_01805</name>
</gene>
<feature type="domain" description="Enterochelin esterase N-terminal" evidence="6">
    <location>
        <begin position="73"/>
        <end position="202"/>
    </location>
</feature>
<evidence type="ECO:0000256" key="5">
    <source>
        <dbReference type="SAM" id="MobiDB-lite"/>
    </source>
</evidence>
<sequence>MSFPVPPRGEGPTTMAVPPHVARPDPVPRVRSPRVDALGAFPGADRLAAFWDEVAAVGAPLIEDEAGGSCTYTFVHRGAPGTERVALLGNKIADPQTLEHALFEHLPGTDLWWLSLRLGSAWRGSYAIAAQAGPRPEPPEARRALIEQRRARSLAVTDTAGRRSVEEWYELQYYAAPDPLARETARIGGPLPSVAAGPSAPAPIPLRPAETPGRIVPVGDERRAALWWHIPAGPPPDEWEVLVLLDGERWLDSAAALDAWQASEVLPPTIALLVGSGPMEQRVQDLTCSPELVADLVRVLDRAGADAERLFGAPLTSEPARTRIVGQSLGGLTALYAQCAAPQRFGVSVCQSGSFWWPHPDAPGGAEWLTRSIRESEPGLGTVSLEVGLQEWVLLEPTRRLRDALAGSCDRISYREFDGGHDEACWSTTLPELLRETVEVARRD</sequence>
<dbReference type="InterPro" id="IPR013783">
    <property type="entry name" value="Ig-like_fold"/>
</dbReference>
<name>A0A934USX5_9MICO</name>
<protein>
    <submittedName>
        <fullName evidence="7">DUF3327 domain-containing protein</fullName>
    </submittedName>
</protein>
<dbReference type="InterPro" id="IPR050583">
    <property type="entry name" value="Mycobacterial_A85_antigen"/>
</dbReference>
<proteinExistence type="inferred from homology"/>
<dbReference type="GO" id="GO:0005737">
    <property type="term" value="C:cytoplasm"/>
    <property type="evidence" value="ECO:0007669"/>
    <property type="project" value="UniProtKB-SubCell"/>
</dbReference>
<dbReference type="PANTHER" id="PTHR48098">
    <property type="entry name" value="ENTEROCHELIN ESTERASE-RELATED"/>
    <property type="match status" value="1"/>
</dbReference>
<keyword evidence="8" id="KW-1185">Reference proteome</keyword>
<comment type="subcellular location">
    <subcellularLocation>
        <location evidence="1">Cytoplasm</location>
    </subcellularLocation>
</comment>
<dbReference type="GO" id="GO:0005975">
    <property type="term" value="P:carbohydrate metabolic process"/>
    <property type="evidence" value="ECO:0007669"/>
    <property type="project" value="UniProtKB-ARBA"/>
</dbReference>
<comment type="caution">
    <text evidence="7">The sequence shown here is derived from an EMBL/GenBank/DDBJ whole genome shotgun (WGS) entry which is preliminary data.</text>
</comment>
<dbReference type="InterPro" id="IPR029058">
    <property type="entry name" value="AB_hydrolase_fold"/>
</dbReference>
<dbReference type="InterPro" id="IPR014756">
    <property type="entry name" value="Ig_E-set"/>
</dbReference>
<dbReference type="Pfam" id="PF11806">
    <property type="entry name" value="Enterochelin_N"/>
    <property type="match status" value="1"/>
</dbReference>
<evidence type="ECO:0000256" key="3">
    <source>
        <dbReference type="ARBA" id="ARBA00022801"/>
    </source>
</evidence>
<dbReference type="EMBL" id="JAEHOH010000001">
    <property type="protein sequence ID" value="MBK0417769.1"/>
    <property type="molecule type" value="Genomic_DNA"/>
</dbReference>
<dbReference type="Gene3D" id="3.40.50.1820">
    <property type="entry name" value="alpha/beta hydrolase"/>
    <property type="match status" value="1"/>
</dbReference>
<evidence type="ECO:0000256" key="2">
    <source>
        <dbReference type="ARBA" id="ARBA00022490"/>
    </source>
</evidence>
<dbReference type="GO" id="GO:0008849">
    <property type="term" value="F:enterochelin esterase activity"/>
    <property type="evidence" value="ECO:0007669"/>
    <property type="project" value="InterPro"/>
</dbReference>
<keyword evidence="2" id="KW-0963">Cytoplasm</keyword>
<keyword evidence="3" id="KW-0378">Hydrolase</keyword>
<feature type="region of interest" description="Disordered" evidence="5">
    <location>
        <begin position="1"/>
        <end position="29"/>
    </location>
</feature>
<dbReference type="InterPro" id="IPR021764">
    <property type="entry name" value="Enterochelin_esterase_N"/>
</dbReference>
<dbReference type="Gene3D" id="2.60.40.10">
    <property type="entry name" value="Immunoglobulins"/>
    <property type="match status" value="1"/>
</dbReference>
<evidence type="ECO:0000259" key="6">
    <source>
        <dbReference type="Pfam" id="PF11806"/>
    </source>
</evidence>
<organism evidence="7 8">
    <name type="scientific">Leucobacter chromiisoli</name>
    <dbReference type="NCBI Taxonomy" id="2796471"/>
    <lineage>
        <taxon>Bacteria</taxon>
        <taxon>Bacillati</taxon>
        <taxon>Actinomycetota</taxon>
        <taxon>Actinomycetes</taxon>
        <taxon>Micrococcales</taxon>
        <taxon>Microbacteriaceae</taxon>
        <taxon>Leucobacter</taxon>
    </lineage>
</organism>
<evidence type="ECO:0000256" key="4">
    <source>
        <dbReference type="ARBA" id="ARBA00024201"/>
    </source>
</evidence>
<dbReference type="RefSeq" id="WP_200113180.1">
    <property type="nucleotide sequence ID" value="NZ_JAEHOH010000001.1"/>
</dbReference>
<dbReference type="InterPro" id="IPR000801">
    <property type="entry name" value="Esterase-like"/>
</dbReference>